<dbReference type="InterPro" id="IPR050109">
    <property type="entry name" value="HTH-type_TetR-like_transc_reg"/>
</dbReference>
<keyword evidence="7" id="KW-1185">Reference proteome</keyword>
<accession>A0A5J5IY10</accession>
<keyword evidence="3" id="KW-0804">Transcription</keyword>
<gene>
    <name evidence="6" type="ORF">F6B43_14280</name>
</gene>
<dbReference type="PANTHER" id="PTHR30055:SF234">
    <property type="entry name" value="HTH-TYPE TRANSCRIPTIONAL REGULATOR BETI"/>
    <property type="match status" value="1"/>
</dbReference>
<proteinExistence type="predicted"/>
<dbReference type="Gene3D" id="1.10.357.10">
    <property type="entry name" value="Tetracycline Repressor, domain 2"/>
    <property type="match status" value="1"/>
</dbReference>
<evidence type="ECO:0000256" key="1">
    <source>
        <dbReference type="ARBA" id="ARBA00023015"/>
    </source>
</evidence>
<evidence type="ECO:0000256" key="2">
    <source>
        <dbReference type="ARBA" id="ARBA00023125"/>
    </source>
</evidence>
<dbReference type="SUPFAM" id="SSF46689">
    <property type="entry name" value="Homeodomain-like"/>
    <property type="match status" value="1"/>
</dbReference>
<evidence type="ECO:0000313" key="7">
    <source>
        <dbReference type="Proteomes" id="UP000325827"/>
    </source>
</evidence>
<evidence type="ECO:0000259" key="5">
    <source>
        <dbReference type="PROSITE" id="PS50977"/>
    </source>
</evidence>
<comment type="caution">
    <text evidence="6">The sequence shown here is derived from an EMBL/GenBank/DDBJ whole genome shotgun (WGS) entry which is preliminary data.</text>
</comment>
<feature type="domain" description="HTH tetR-type" evidence="5">
    <location>
        <begin position="16"/>
        <end position="74"/>
    </location>
</feature>
<reference evidence="7" key="1">
    <citation type="submission" date="2019-09" db="EMBL/GenBank/DDBJ databases">
        <title>Mumia zhuanghuii sp. nov. isolated from the intestinal contents of plateau pika (Ochotona curzoniae) in the Qinghai-Tibet plateau of China.</title>
        <authorList>
            <person name="Tian Z."/>
        </authorList>
    </citation>
    <scope>NUCLEOTIDE SEQUENCE [LARGE SCALE GENOMIC DNA]</scope>
    <source>
        <strain evidence="7">JCM 30598</strain>
    </source>
</reference>
<sequence length="209" mass="22376">MTTEAPPQRPQRRDALQNRQTILDAARRALAVDPAASLGTIALDAGLSRRALYGHFEDRDALIRELVTTGARRFNDIADGVTDDDPRLALARLASLLWQDAAHVQVAAAIALDDAHIDDTAAALAPLRRRLVEIVREGQSRDALRTDIAAPTLARLIEEAARSVITRVDGTSPAAHALAVKAVMSIAGLSWREAVALLAQHPDLLGGQS</sequence>
<name>A0A5J5IY10_9MICO</name>
<evidence type="ECO:0000313" key="6">
    <source>
        <dbReference type="EMBL" id="KAA9106325.1"/>
    </source>
</evidence>
<protein>
    <submittedName>
        <fullName evidence="6">TetR family transcriptional regulator</fullName>
    </submittedName>
</protein>
<dbReference type="Pfam" id="PF00440">
    <property type="entry name" value="TetR_N"/>
    <property type="match status" value="1"/>
</dbReference>
<dbReference type="PROSITE" id="PS50977">
    <property type="entry name" value="HTH_TETR_2"/>
    <property type="match status" value="1"/>
</dbReference>
<dbReference type="OrthoDB" id="3869819at2"/>
<evidence type="ECO:0000256" key="3">
    <source>
        <dbReference type="ARBA" id="ARBA00023163"/>
    </source>
</evidence>
<dbReference type="InterPro" id="IPR001647">
    <property type="entry name" value="HTH_TetR"/>
</dbReference>
<dbReference type="AlphaFoldDB" id="A0A5J5IY10"/>
<dbReference type="RefSeq" id="WP_150449666.1">
    <property type="nucleotide sequence ID" value="NZ_VYSA01000003.1"/>
</dbReference>
<dbReference type="GO" id="GO:0000976">
    <property type="term" value="F:transcription cis-regulatory region binding"/>
    <property type="evidence" value="ECO:0007669"/>
    <property type="project" value="TreeGrafter"/>
</dbReference>
<dbReference type="PANTHER" id="PTHR30055">
    <property type="entry name" value="HTH-TYPE TRANSCRIPTIONAL REGULATOR RUTR"/>
    <property type="match status" value="1"/>
</dbReference>
<dbReference type="GO" id="GO:0003700">
    <property type="term" value="F:DNA-binding transcription factor activity"/>
    <property type="evidence" value="ECO:0007669"/>
    <property type="project" value="TreeGrafter"/>
</dbReference>
<evidence type="ECO:0000256" key="4">
    <source>
        <dbReference type="PROSITE-ProRule" id="PRU00335"/>
    </source>
</evidence>
<dbReference type="InterPro" id="IPR009057">
    <property type="entry name" value="Homeodomain-like_sf"/>
</dbReference>
<dbReference type="Proteomes" id="UP000325827">
    <property type="component" value="Unassembled WGS sequence"/>
</dbReference>
<keyword evidence="2 4" id="KW-0238">DNA-binding</keyword>
<organism evidence="6 7">
    <name type="scientific">Microbacterium rhizomatis</name>
    <dbReference type="NCBI Taxonomy" id="1631477"/>
    <lineage>
        <taxon>Bacteria</taxon>
        <taxon>Bacillati</taxon>
        <taxon>Actinomycetota</taxon>
        <taxon>Actinomycetes</taxon>
        <taxon>Micrococcales</taxon>
        <taxon>Microbacteriaceae</taxon>
        <taxon>Microbacterium</taxon>
    </lineage>
</organism>
<dbReference type="EMBL" id="VYSA01000003">
    <property type="protein sequence ID" value="KAA9106325.1"/>
    <property type="molecule type" value="Genomic_DNA"/>
</dbReference>
<keyword evidence="1" id="KW-0805">Transcription regulation</keyword>
<feature type="DNA-binding region" description="H-T-H motif" evidence="4">
    <location>
        <begin position="37"/>
        <end position="56"/>
    </location>
</feature>